<proteinExistence type="predicted"/>
<gene>
    <name evidence="2" type="ORF">XAT740_LOCUS24666</name>
</gene>
<dbReference type="EMBL" id="CAJNOR010001921">
    <property type="protein sequence ID" value="CAF1220190.1"/>
    <property type="molecule type" value="Genomic_DNA"/>
</dbReference>
<keyword evidence="3" id="KW-1185">Reference proteome</keyword>
<protein>
    <submittedName>
        <fullName evidence="2">Uncharacterized protein</fullName>
    </submittedName>
</protein>
<organism evidence="2 3">
    <name type="scientific">Adineta ricciae</name>
    <name type="common">Rotifer</name>
    <dbReference type="NCBI Taxonomy" id="249248"/>
    <lineage>
        <taxon>Eukaryota</taxon>
        <taxon>Metazoa</taxon>
        <taxon>Spiralia</taxon>
        <taxon>Gnathifera</taxon>
        <taxon>Rotifera</taxon>
        <taxon>Eurotatoria</taxon>
        <taxon>Bdelloidea</taxon>
        <taxon>Adinetida</taxon>
        <taxon>Adinetidae</taxon>
        <taxon>Adineta</taxon>
    </lineage>
</organism>
<accession>A0A814XTM4</accession>
<feature type="region of interest" description="Disordered" evidence="1">
    <location>
        <begin position="1"/>
        <end position="21"/>
    </location>
</feature>
<feature type="region of interest" description="Disordered" evidence="1">
    <location>
        <begin position="294"/>
        <end position="314"/>
    </location>
</feature>
<dbReference type="Proteomes" id="UP000663828">
    <property type="component" value="Unassembled WGS sequence"/>
</dbReference>
<comment type="caution">
    <text evidence="2">The sequence shown here is derived from an EMBL/GenBank/DDBJ whole genome shotgun (WGS) entry which is preliminary data.</text>
</comment>
<evidence type="ECO:0000313" key="2">
    <source>
        <dbReference type="EMBL" id="CAF1220190.1"/>
    </source>
</evidence>
<feature type="region of interest" description="Disordered" evidence="1">
    <location>
        <begin position="418"/>
        <end position="463"/>
    </location>
</feature>
<sequence length="463" mass="51394">MSYHVIHQPIHSNPTSSSNSITTTVPTLQFMPRYHYSRMAPNTSEVFLADNPSNGHSRKLSPPPSTTVMTTTTTSNNATNLPGSFTSTFIPFIPVNREDGGITVQTNNLIRSVPITYITETNPLSTLENTTSMKPTFTNLLRPSSRYFQHHFNNNNNNTNSDESTANVSRVPSATRRLSLSVPVVTSSTNNTENDTTHTRAPASPVRQVPVRFPQTSVIGSTPTTNSRISSAILRSSPFSHSIQRRRTDLGDISLIAVNNSSSQPSSDFNTTSTSNTLPIRRAEAMAREAIQNMTQQQQQRNSMLPDSVNRTSPPPSRRVIINLKNNQSLPLDNHQPAVMKLPPLPYSPRSTQRTNVYHIPVLHELQMPPHPSAIITEPSIQSATVQNGSYKNELRMEIPVTIMTSNDQENEIQTGFLREEGSTNNSERSRSKHNPNQTLKSILKRSSSRETVSRKNVSFMNA</sequence>
<feature type="region of interest" description="Disordered" evidence="1">
    <location>
        <begin position="51"/>
        <end position="80"/>
    </location>
</feature>
<feature type="compositionally biased region" description="Polar residues" evidence="1">
    <location>
        <begin position="301"/>
        <end position="312"/>
    </location>
</feature>
<feature type="compositionally biased region" description="Low complexity" evidence="1">
    <location>
        <begin position="12"/>
        <end position="21"/>
    </location>
</feature>
<dbReference type="AlphaFoldDB" id="A0A814XTM4"/>
<evidence type="ECO:0000313" key="3">
    <source>
        <dbReference type="Proteomes" id="UP000663828"/>
    </source>
</evidence>
<reference evidence="2" key="1">
    <citation type="submission" date="2021-02" db="EMBL/GenBank/DDBJ databases">
        <authorList>
            <person name="Nowell W R."/>
        </authorList>
    </citation>
    <scope>NUCLEOTIDE SEQUENCE</scope>
</reference>
<feature type="region of interest" description="Disordered" evidence="1">
    <location>
        <begin position="154"/>
        <end position="175"/>
    </location>
</feature>
<name>A0A814XTM4_ADIRI</name>
<feature type="compositionally biased region" description="Low complexity" evidence="1">
    <location>
        <begin position="66"/>
        <end position="80"/>
    </location>
</feature>
<evidence type="ECO:0000256" key="1">
    <source>
        <dbReference type="SAM" id="MobiDB-lite"/>
    </source>
</evidence>
<feature type="compositionally biased region" description="Polar residues" evidence="1">
    <location>
        <begin position="161"/>
        <end position="175"/>
    </location>
</feature>